<keyword evidence="3" id="KW-1185">Reference proteome</keyword>
<sequence length="257" mass="28201">MSEEVRPSRRRRSSLYDLNISGNFRRGVYGHGMCDRCGFLASFDSVVVASFLGHALPYRARPRGGRRVPEARVPAGGGLAARVLPAVVAASAARLPPRHAEQHPTPPEAARRRLAADPAAAAGGETHRARPLRSHSLPAMRPPPPQPRRPPPTPLSLRSRMLQYIRVTFLFGHETLDTPAQPSPSLVVGGLVQLRTWGRWGHAPPVGAIAILYLQLLAADFLLCSLHVARYVRRGAPLKYQDWSGLQKSANFNLFYL</sequence>
<dbReference type="Proteomes" id="UP000324832">
    <property type="component" value="Unassembled WGS sequence"/>
</dbReference>
<evidence type="ECO:0000313" key="2">
    <source>
        <dbReference type="EMBL" id="VVD00726.1"/>
    </source>
</evidence>
<dbReference type="EMBL" id="FZQP02004923">
    <property type="protein sequence ID" value="VVD00726.1"/>
    <property type="molecule type" value="Genomic_DNA"/>
</dbReference>
<proteinExistence type="predicted"/>
<dbReference type="AlphaFoldDB" id="A0A5E4QSQ3"/>
<feature type="region of interest" description="Disordered" evidence="1">
    <location>
        <begin position="94"/>
        <end position="155"/>
    </location>
</feature>
<feature type="compositionally biased region" description="Pro residues" evidence="1">
    <location>
        <begin position="140"/>
        <end position="154"/>
    </location>
</feature>
<evidence type="ECO:0000256" key="1">
    <source>
        <dbReference type="SAM" id="MobiDB-lite"/>
    </source>
</evidence>
<organism evidence="2 3">
    <name type="scientific">Leptidea sinapis</name>
    <dbReference type="NCBI Taxonomy" id="189913"/>
    <lineage>
        <taxon>Eukaryota</taxon>
        <taxon>Metazoa</taxon>
        <taxon>Ecdysozoa</taxon>
        <taxon>Arthropoda</taxon>
        <taxon>Hexapoda</taxon>
        <taxon>Insecta</taxon>
        <taxon>Pterygota</taxon>
        <taxon>Neoptera</taxon>
        <taxon>Endopterygota</taxon>
        <taxon>Lepidoptera</taxon>
        <taxon>Glossata</taxon>
        <taxon>Ditrysia</taxon>
        <taxon>Papilionoidea</taxon>
        <taxon>Pieridae</taxon>
        <taxon>Dismorphiinae</taxon>
        <taxon>Leptidea</taxon>
    </lineage>
</organism>
<name>A0A5E4QSQ3_9NEOP</name>
<reference evidence="2 3" key="1">
    <citation type="submission" date="2017-07" db="EMBL/GenBank/DDBJ databases">
        <authorList>
            <person name="Talla V."/>
            <person name="Backstrom N."/>
        </authorList>
    </citation>
    <scope>NUCLEOTIDE SEQUENCE [LARGE SCALE GENOMIC DNA]</scope>
</reference>
<protein>
    <submittedName>
        <fullName evidence="2">Uncharacterized protein</fullName>
    </submittedName>
</protein>
<accession>A0A5E4QSQ3</accession>
<evidence type="ECO:0000313" key="3">
    <source>
        <dbReference type="Proteomes" id="UP000324832"/>
    </source>
</evidence>
<gene>
    <name evidence="2" type="ORF">LSINAPIS_LOCUS11304</name>
</gene>